<organism evidence="3 4">
    <name type="scientific">Flavobacterium commune</name>
    <dbReference type="NCBI Taxonomy" id="1306519"/>
    <lineage>
        <taxon>Bacteria</taxon>
        <taxon>Pseudomonadati</taxon>
        <taxon>Bacteroidota</taxon>
        <taxon>Flavobacteriia</taxon>
        <taxon>Flavobacteriales</taxon>
        <taxon>Flavobacteriaceae</taxon>
        <taxon>Flavobacterium</taxon>
    </lineage>
</organism>
<dbReference type="SUPFAM" id="SSF54001">
    <property type="entry name" value="Cysteine proteinases"/>
    <property type="match status" value="1"/>
</dbReference>
<name>A0A1D9P7V7_9FLAO</name>
<dbReference type="EMBL" id="CP017774">
    <property type="protein sequence ID" value="AOZ98670.1"/>
    <property type="molecule type" value="Genomic_DNA"/>
</dbReference>
<dbReference type="OrthoDB" id="8595007at2"/>
<dbReference type="Proteomes" id="UP000178198">
    <property type="component" value="Chromosome"/>
</dbReference>
<dbReference type="InterPro" id="IPR038765">
    <property type="entry name" value="Papain-like_cys_pep_sf"/>
</dbReference>
<dbReference type="Gene3D" id="2.60.120.1130">
    <property type="match status" value="1"/>
</dbReference>
<feature type="signal peptide" evidence="1">
    <location>
        <begin position="1"/>
        <end position="21"/>
    </location>
</feature>
<dbReference type="Gene3D" id="2.60.40.3140">
    <property type="match status" value="1"/>
</dbReference>
<reference evidence="3 4" key="1">
    <citation type="submission" date="2016-10" db="EMBL/GenBank/DDBJ databases">
        <title>Complete Genome Sequence of Flavobacterium sp. PK15.</title>
        <authorList>
            <person name="Ekwe A."/>
            <person name="Kim S.B."/>
        </authorList>
    </citation>
    <scope>NUCLEOTIDE SEQUENCE [LARGE SCALE GENOMIC DNA]</scope>
    <source>
        <strain evidence="3 4">PK15</strain>
    </source>
</reference>
<dbReference type="AlphaFoldDB" id="A0A1D9P7V7"/>
<dbReference type="Gene3D" id="3.10.620.30">
    <property type="match status" value="1"/>
</dbReference>
<dbReference type="InterPro" id="IPR024618">
    <property type="entry name" value="DUF3857"/>
</dbReference>
<sequence>MKIKKIQFAIISMFFAFQLQAQKSEYPLLLIADSLKENANAVIRLNQIDVVISSQRSMNIKTKRVITVFNESGLSSIDAYENYDKKSSVKAIEVKVVDVFGNEIKKIRRKEFKDVSAISGSTLFSDNRYIYLDYTPTQYPFTVIYESEIETSNTAFIPSWFPVQDYLVGVEESVLNVTYPSILGFKKKEFNFSGFNIQKTTDTNTQLSYKATGILAQKQEPYCATAVIFPRLMMGLEYFNLEGEDGTATSWEEFGKWYYDEILTGTTQLSPETVNKIKTLVGNETEPVKKAKLIYDYVQKKSRYVSIQVGIGGWKPMLADDVDRLGYGDCKALTNYTRALLDIVGVPSYNTILYGDTQKKDIVSDFVSIQGNHMILAIPVENDYVWLECTSQDDPFGYQGKFTDDRTVLVIKPTGGEIVHTKIYEDKANLQNSKGTYTIDEKGNLSGNIIIASEGSQYSNKASLEHSQPNDKETHYKEYWSNINNLKLNKINFSNNKEKIVFVEDVVVDAVNYAAVSGAKMIFTLNAYNQFTGSVKRIRNRKNPFEIQRGYVDVDEVEVAMPLNYAIEFLPSNFELSSKFGEYKTEIIKKDATHLVYKRTLFIHKGFYPNTEYDQYRLFMEQVSRNDNAKIILTKI</sequence>
<protein>
    <submittedName>
        <fullName evidence="3">DUF3857 domain-containing protein</fullName>
    </submittedName>
</protein>
<feature type="domain" description="DUF3857" evidence="2">
    <location>
        <begin position="58"/>
        <end position="207"/>
    </location>
</feature>
<proteinExistence type="predicted"/>
<keyword evidence="4" id="KW-1185">Reference proteome</keyword>
<evidence type="ECO:0000259" key="2">
    <source>
        <dbReference type="Pfam" id="PF12969"/>
    </source>
</evidence>
<evidence type="ECO:0000256" key="1">
    <source>
        <dbReference type="SAM" id="SignalP"/>
    </source>
</evidence>
<dbReference type="KEGG" id="fcm:BIW12_04040"/>
<evidence type="ECO:0000313" key="3">
    <source>
        <dbReference type="EMBL" id="AOZ98670.1"/>
    </source>
</evidence>
<dbReference type="STRING" id="1306519.BIW12_04040"/>
<evidence type="ECO:0000313" key="4">
    <source>
        <dbReference type="Proteomes" id="UP000178198"/>
    </source>
</evidence>
<keyword evidence="1" id="KW-0732">Signal</keyword>
<feature type="chain" id="PRO_5009444344" evidence="1">
    <location>
        <begin position="22"/>
        <end position="636"/>
    </location>
</feature>
<accession>A0A1D9P7V7</accession>
<gene>
    <name evidence="3" type="ORF">BIW12_04040</name>
</gene>
<dbReference type="Pfam" id="PF12969">
    <property type="entry name" value="DUF3857"/>
    <property type="match status" value="1"/>
</dbReference>
<dbReference type="RefSeq" id="WP_071183919.1">
    <property type="nucleotide sequence ID" value="NZ_CP017774.1"/>
</dbReference>